<dbReference type="AlphaFoldDB" id="A0A1F7G7W4"/>
<accession>A0A1F7G7W4</accession>
<comment type="caution">
    <text evidence="2">The sequence shown here is derived from an EMBL/GenBank/DDBJ whole genome shotgun (WGS) entry which is preliminary data.</text>
</comment>
<dbReference type="Proteomes" id="UP000177208">
    <property type="component" value="Unassembled WGS sequence"/>
</dbReference>
<keyword evidence="1" id="KW-0472">Membrane</keyword>
<organism evidence="2 3">
    <name type="scientific">Candidatus Roizmanbacteria bacterium RIFCSPHIGHO2_01_FULL_39_12c</name>
    <dbReference type="NCBI Taxonomy" id="1802031"/>
    <lineage>
        <taxon>Bacteria</taxon>
        <taxon>Candidatus Roizmaniibacteriota</taxon>
    </lineage>
</organism>
<keyword evidence="1" id="KW-0812">Transmembrane</keyword>
<evidence type="ECO:0008006" key="4">
    <source>
        <dbReference type="Google" id="ProtNLM"/>
    </source>
</evidence>
<evidence type="ECO:0000313" key="2">
    <source>
        <dbReference type="EMBL" id="OGK15013.1"/>
    </source>
</evidence>
<keyword evidence="1" id="KW-1133">Transmembrane helix</keyword>
<sequence>MDRLPFQILFLILCVTALAYLNRNNFGGPAQQVMGRYFPRPIIIGALCLFLGIFIWLVINTLLWRFG</sequence>
<proteinExistence type="predicted"/>
<protein>
    <recommendedName>
        <fullName evidence="4">DUF2970 domain-containing protein</fullName>
    </recommendedName>
</protein>
<evidence type="ECO:0000256" key="1">
    <source>
        <dbReference type="SAM" id="Phobius"/>
    </source>
</evidence>
<dbReference type="EMBL" id="MFZG01000043">
    <property type="protein sequence ID" value="OGK15013.1"/>
    <property type="molecule type" value="Genomic_DNA"/>
</dbReference>
<feature type="transmembrane region" description="Helical" evidence="1">
    <location>
        <begin position="43"/>
        <end position="64"/>
    </location>
</feature>
<name>A0A1F7G7W4_9BACT</name>
<evidence type="ECO:0000313" key="3">
    <source>
        <dbReference type="Proteomes" id="UP000177208"/>
    </source>
</evidence>
<reference evidence="2 3" key="1">
    <citation type="journal article" date="2016" name="Nat. Commun.">
        <title>Thousands of microbial genomes shed light on interconnected biogeochemical processes in an aquifer system.</title>
        <authorList>
            <person name="Anantharaman K."/>
            <person name="Brown C.T."/>
            <person name="Hug L.A."/>
            <person name="Sharon I."/>
            <person name="Castelle C.J."/>
            <person name="Probst A.J."/>
            <person name="Thomas B.C."/>
            <person name="Singh A."/>
            <person name="Wilkins M.J."/>
            <person name="Karaoz U."/>
            <person name="Brodie E.L."/>
            <person name="Williams K.H."/>
            <person name="Hubbard S.S."/>
            <person name="Banfield J.F."/>
        </authorList>
    </citation>
    <scope>NUCLEOTIDE SEQUENCE [LARGE SCALE GENOMIC DNA]</scope>
</reference>
<gene>
    <name evidence="2" type="ORF">A2774_01195</name>
</gene>